<reference evidence="3 4" key="1">
    <citation type="submission" date="2019-01" db="EMBL/GenBank/DDBJ databases">
        <title>Nocardioides guangzhouensis sp. nov., an actinobacterium isolated from soil.</title>
        <authorList>
            <person name="Fu Y."/>
            <person name="Cai Y."/>
            <person name="Lin Z."/>
            <person name="Chen P."/>
        </authorList>
    </citation>
    <scope>NUCLEOTIDE SEQUENCE [LARGE SCALE GENOMIC DNA]</scope>
    <source>
        <strain evidence="3 4">130</strain>
    </source>
</reference>
<name>A0A4Q4ZE07_9ACTN</name>
<keyword evidence="4" id="KW-1185">Reference proteome</keyword>
<sequence>MADPRHKRDTNARPKNKTKNPSQQKKKHPVALVAGPIALTATLASVAVGVLASTPGTQDMVASNNRNAIGSLTRDDDSVSRSSGRSSYDTGRLASLASFQKKQTAAELAATRKAVRGASEKRWATADLNLWTAADDGARNVGLLDSGEKVLITGRTDSGRAEIVVKDEALWVTAEYLSDEKPEEDPAGIGGSCTNGTSVPSGVSPNIVKVHEAVCAAFPDITTYGTFRGDGEHSQGLAIDIMVSGAEGYEVRDFVRAHYAELGVNYIIYSQQIWSVDRSGEGWRGMSDRGSTTANHYDHVHVTTY</sequence>
<dbReference type="RefSeq" id="WP_134717267.1">
    <property type="nucleotide sequence ID" value="NZ_SDKM01000014.1"/>
</dbReference>
<dbReference type="EMBL" id="SDKM01000014">
    <property type="protein sequence ID" value="RYP85885.1"/>
    <property type="molecule type" value="Genomic_DNA"/>
</dbReference>
<dbReference type="Pfam" id="PF26571">
    <property type="entry name" value="VldE"/>
    <property type="match status" value="1"/>
</dbReference>
<evidence type="ECO:0000313" key="4">
    <source>
        <dbReference type="Proteomes" id="UP000295198"/>
    </source>
</evidence>
<evidence type="ECO:0000256" key="1">
    <source>
        <dbReference type="SAM" id="MobiDB-lite"/>
    </source>
</evidence>
<feature type="compositionally biased region" description="Low complexity" evidence="1">
    <location>
        <begin position="80"/>
        <end position="90"/>
    </location>
</feature>
<dbReference type="OrthoDB" id="2989771at2"/>
<dbReference type="Proteomes" id="UP000295198">
    <property type="component" value="Unassembled WGS sequence"/>
</dbReference>
<dbReference type="AlphaFoldDB" id="A0A4Q4ZE07"/>
<feature type="region of interest" description="Disordered" evidence="1">
    <location>
        <begin position="56"/>
        <end position="90"/>
    </location>
</feature>
<feature type="region of interest" description="Disordered" evidence="1">
    <location>
        <begin position="1"/>
        <end position="29"/>
    </location>
</feature>
<feature type="compositionally biased region" description="Basic and acidic residues" evidence="1">
    <location>
        <begin position="1"/>
        <end position="12"/>
    </location>
</feature>
<feature type="domain" description="ARB-07466-like C-terminal" evidence="2">
    <location>
        <begin position="201"/>
        <end position="297"/>
    </location>
</feature>
<proteinExistence type="predicted"/>
<protein>
    <recommendedName>
        <fullName evidence="2">ARB-07466-like C-terminal domain-containing protein</fullName>
    </recommendedName>
</protein>
<evidence type="ECO:0000313" key="3">
    <source>
        <dbReference type="EMBL" id="RYP85885.1"/>
    </source>
</evidence>
<accession>A0A4Q4ZE07</accession>
<organism evidence="3 4">
    <name type="scientific">Nocardioides guangzhouensis</name>
    <dbReference type="NCBI Taxonomy" id="2497878"/>
    <lineage>
        <taxon>Bacteria</taxon>
        <taxon>Bacillati</taxon>
        <taxon>Actinomycetota</taxon>
        <taxon>Actinomycetes</taxon>
        <taxon>Propionibacteriales</taxon>
        <taxon>Nocardioidaceae</taxon>
        <taxon>Nocardioides</taxon>
    </lineage>
</organism>
<gene>
    <name evidence="3" type="ORF">EKO23_11300</name>
</gene>
<dbReference type="InterPro" id="IPR058593">
    <property type="entry name" value="ARB_07466-like_C"/>
</dbReference>
<feature type="compositionally biased region" description="Basic residues" evidence="1">
    <location>
        <begin position="13"/>
        <end position="29"/>
    </location>
</feature>
<feature type="compositionally biased region" description="Polar residues" evidence="1">
    <location>
        <begin position="56"/>
        <end position="70"/>
    </location>
</feature>
<comment type="caution">
    <text evidence="3">The sequence shown here is derived from an EMBL/GenBank/DDBJ whole genome shotgun (WGS) entry which is preliminary data.</text>
</comment>
<evidence type="ECO:0000259" key="2">
    <source>
        <dbReference type="Pfam" id="PF26571"/>
    </source>
</evidence>